<evidence type="ECO:0000313" key="3">
    <source>
        <dbReference type="EMBL" id="MDJ1158445.1"/>
    </source>
</evidence>
<accession>A0ABT7AGF4</accession>
<feature type="chain" id="PRO_5046037882" description="Tetratricopeptide repeat protein" evidence="2">
    <location>
        <begin position="20"/>
        <end position="1157"/>
    </location>
</feature>
<comment type="caution">
    <text evidence="3">The sequence shown here is derived from an EMBL/GenBank/DDBJ whole genome shotgun (WGS) entry which is preliminary data.</text>
</comment>
<gene>
    <name evidence="3" type="ORF">QNA08_09385</name>
</gene>
<feature type="compositionally biased region" description="Low complexity" evidence="1">
    <location>
        <begin position="303"/>
        <end position="327"/>
    </location>
</feature>
<reference evidence="3 4" key="1">
    <citation type="submission" date="2023-05" db="EMBL/GenBank/DDBJ databases">
        <title>Chelatococcus sp. nov., a moderately thermophilic bacterium isolated from hot spring microbial mat.</title>
        <authorList>
            <person name="Hu C.-J."/>
            <person name="Li W.-J."/>
        </authorList>
    </citation>
    <scope>NUCLEOTIDE SEQUENCE [LARGE SCALE GENOMIC DNA]</scope>
    <source>
        <strain evidence="3 4">SYSU G07232</strain>
    </source>
</reference>
<evidence type="ECO:0000256" key="1">
    <source>
        <dbReference type="SAM" id="MobiDB-lite"/>
    </source>
</evidence>
<evidence type="ECO:0008006" key="5">
    <source>
        <dbReference type="Google" id="ProtNLM"/>
    </source>
</evidence>
<protein>
    <recommendedName>
        <fullName evidence="5">Tetratricopeptide repeat protein</fullName>
    </recommendedName>
</protein>
<feature type="region of interest" description="Disordered" evidence="1">
    <location>
        <begin position="1122"/>
        <end position="1157"/>
    </location>
</feature>
<keyword evidence="2" id="KW-0732">Signal</keyword>
<dbReference type="InterPro" id="IPR011990">
    <property type="entry name" value="TPR-like_helical_dom_sf"/>
</dbReference>
<feature type="region of interest" description="Disordered" evidence="1">
    <location>
        <begin position="253"/>
        <end position="327"/>
    </location>
</feature>
<evidence type="ECO:0000256" key="2">
    <source>
        <dbReference type="SAM" id="SignalP"/>
    </source>
</evidence>
<feature type="signal peptide" evidence="2">
    <location>
        <begin position="1"/>
        <end position="19"/>
    </location>
</feature>
<dbReference type="RefSeq" id="WP_283740441.1">
    <property type="nucleotide sequence ID" value="NZ_JASJEV010000005.1"/>
</dbReference>
<dbReference type="SUPFAM" id="SSF48452">
    <property type="entry name" value="TPR-like"/>
    <property type="match status" value="1"/>
</dbReference>
<keyword evidence="4" id="KW-1185">Reference proteome</keyword>
<name>A0ABT7AGF4_9HYPH</name>
<dbReference type="Gene3D" id="1.25.40.10">
    <property type="entry name" value="Tetratricopeptide repeat domain"/>
    <property type="match status" value="1"/>
</dbReference>
<dbReference type="Proteomes" id="UP001321492">
    <property type="component" value="Unassembled WGS sequence"/>
</dbReference>
<feature type="compositionally biased region" description="Low complexity" evidence="1">
    <location>
        <begin position="279"/>
        <end position="296"/>
    </location>
</feature>
<organism evidence="3 4">
    <name type="scientific">Chelatococcus albus</name>
    <dbReference type="NCBI Taxonomy" id="3047466"/>
    <lineage>
        <taxon>Bacteria</taxon>
        <taxon>Pseudomonadati</taxon>
        <taxon>Pseudomonadota</taxon>
        <taxon>Alphaproteobacteria</taxon>
        <taxon>Hyphomicrobiales</taxon>
        <taxon>Chelatococcaceae</taxon>
        <taxon>Chelatococcus</taxon>
    </lineage>
</organism>
<dbReference type="EMBL" id="JASJEV010000005">
    <property type="protein sequence ID" value="MDJ1158445.1"/>
    <property type="molecule type" value="Genomic_DNA"/>
</dbReference>
<proteinExistence type="predicted"/>
<evidence type="ECO:0000313" key="4">
    <source>
        <dbReference type="Proteomes" id="UP001321492"/>
    </source>
</evidence>
<sequence length="1157" mass="125303">MAFAAAFCTMLAAADAALAAKATVRGSEMSGFGRIILQFDSPPKVSTRVSNGILVLAFSEPVTLNAERLAAELPSYVSIVRVDPDGRGMRLALVRPMRANLMEAGEQVYLDLLPEGWKGLPPGLPQHVVDELARRARAAEALVREEAKRRGERQPQPLVFRTATLPTLTRVVMETPPATPVVFRQAKDRAEILFDAPLTADVLKLKAAMPAAVTELQEEATGSSLKLTLRLAPGTELRGFREDDSFVLDFTRAPAARPSPEAPPPGGQRSSQREEGAAAERPPAAARETARTPGETVAPPPVKAASEQAAAAVATPPAAGVPSVAPPAGGAPLPPGGAAALAGEPVRPVATQIENGLTIAFPFRSRTAAAAFERGGVVTLVFDTKEFVDTFGLTTNLPAPVKQFETERRSGALVVRIGLQRQTLSRLMPEGAGWVLALGDEAAAPVETLSVSRKVDHAGRNLAVVPMAGSAGVHWLDEADGTRVAVVTAFAPAQALIKPQRFVEFRALRTAHGLAVVPQADDLTVATGLEGATVARDGGLALSQAEEPDEKAQGAGQAADLFIRRAEWNEVRAGSIRERKRALEQAASAASRVEKANARFALARFLVANGLAPEAEGVLALMAQTDPTAAASRELLFWRAFVATLTNRDGKARELFDAPVFAAEPEVALWRAVLDARAKRWAPALATFQRHMTVLDAYPDDLQGVLRLHAARAALEMKDFTLAERMLKTLEQLTPSPVPRNPVTLLRARLDEATGQSEDAIAAYELLSKTEDRPIAAEAMLRGTVLALRENAIDRNEALDRLERLSVVWRGDDIEVETLGQLGRLYAETGRWREAFQIARLANQIYTDHEVTRTLHDETARQFEELFLTGKSERLGRVEALALYYDFKEFTPIGRRGDEIVRRLADRLAELDLIEPAATLLQHQVEKRLTGAARATVAARLATLRLVGGKPAQALAVLQETRLPELPAQVKRARLLLEARALSDLSRTDLALDLIAGETGPEIDRLRADIVWQGRRWRQAGEAHEAMLGDRWQGREALSDQDRADVMRAAIAYALAEETLSLDRLRSKYAAKMADSADAKTFTFLTAPQARGTREFREIASSVVNADTLSDFLAEYRKRYPESATVARPRRQPLREAPAESQAEAPIPPTEVQAPRG</sequence>